<dbReference type="Gene3D" id="1.10.1740.10">
    <property type="match status" value="1"/>
</dbReference>
<reference evidence="7 8" key="1">
    <citation type="submission" date="2020-04" db="EMBL/GenBank/DDBJ databases">
        <title>Usitatibacter rugosus gen. nov., sp. nov. and Usitatibacter palustris sp. nov., novel members of Usitatibacteraceae fam. nov. within the order Nitrosomonadales isolated from soil.</title>
        <authorList>
            <person name="Huber K.J."/>
            <person name="Neumann-Schaal M."/>
            <person name="Geppert A."/>
            <person name="Luckner M."/>
            <person name="Wanner G."/>
            <person name="Overmann J."/>
        </authorList>
    </citation>
    <scope>NUCLEOTIDE SEQUENCE [LARGE SCALE GENOMIC DNA]</scope>
    <source>
        <strain evidence="7 8">0125_3</strain>
    </source>
</reference>
<feature type="domain" description="RNA polymerase sigma factor 70 region 4 type 2" evidence="6">
    <location>
        <begin position="110"/>
        <end position="158"/>
    </location>
</feature>
<dbReference type="PANTHER" id="PTHR43133">
    <property type="entry name" value="RNA POLYMERASE ECF-TYPE SIGMA FACTO"/>
    <property type="match status" value="1"/>
</dbReference>
<keyword evidence="3" id="KW-0731">Sigma factor</keyword>
<dbReference type="PANTHER" id="PTHR43133:SF45">
    <property type="entry name" value="RNA POLYMERASE ECF-TYPE SIGMA FACTOR"/>
    <property type="match status" value="1"/>
</dbReference>
<name>A0A6M4GUL2_9PROT</name>
<dbReference type="EMBL" id="CP053069">
    <property type="protein sequence ID" value="QJR11010.1"/>
    <property type="molecule type" value="Genomic_DNA"/>
</dbReference>
<dbReference type="InterPro" id="IPR036388">
    <property type="entry name" value="WH-like_DNA-bd_sf"/>
</dbReference>
<dbReference type="InterPro" id="IPR013324">
    <property type="entry name" value="RNA_pol_sigma_r3/r4-like"/>
</dbReference>
<evidence type="ECO:0000259" key="5">
    <source>
        <dbReference type="Pfam" id="PF04542"/>
    </source>
</evidence>
<comment type="similarity">
    <text evidence="1">Belongs to the sigma-70 factor family. ECF subfamily.</text>
</comment>
<keyword evidence="8" id="KW-1185">Reference proteome</keyword>
<evidence type="ECO:0000259" key="6">
    <source>
        <dbReference type="Pfam" id="PF08281"/>
    </source>
</evidence>
<gene>
    <name evidence="7" type="primary">cnrH</name>
    <name evidence="7" type="ORF">DSM104443_02081</name>
</gene>
<evidence type="ECO:0000256" key="4">
    <source>
        <dbReference type="ARBA" id="ARBA00023163"/>
    </source>
</evidence>
<sequence>MDPQERFLGELEAHKKILYKVASLYCANAQDRQDLMQETAVQLWRSHGRFDGRSSFATWMYRVALNVAISWVRDDSRRNRHVATDAHVIDTALADEATHDAPPHLRVFLGQLLESLDALDRALVLLYLEGHDQDEIAAILGLTATNVATKINRIKTRLQREHGGSGT</sequence>
<dbReference type="GO" id="GO:0016987">
    <property type="term" value="F:sigma factor activity"/>
    <property type="evidence" value="ECO:0007669"/>
    <property type="project" value="UniProtKB-KW"/>
</dbReference>
<protein>
    <submittedName>
        <fullName evidence="7">RNA polymerase sigma factor CnrH</fullName>
    </submittedName>
</protein>
<evidence type="ECO:0000313" key="8">
    <source>
        <dbReference type="Proteomes" id="UP000501534"/>
    </source>
</evidence>
<proteinExistence type="inferred from homology"/>
<dbReference type="Pfam" id="PF04542">
    <property type="entry name" value="Sigma70_r2"/>
    <property type="match status" value="1"/>
</dbReference>
<evidence type="ECO:0000256" key="2">
    <source>
        <dbReference type="ARBA" id="ARBA00023015"/>
    </source>
</evidence>
<dbReference type="Proteomes" id="UP000501534">
    <property type="component" value="Chromosome"/>
</dbReference>
<dbReference type="AlphaFoldDB" id="A0A6M4GUL2"/>
<dbReference type="RefSeq" id="WP_171091977.1">
    <property type="nucleotide sequence ID" value="NZ_CP053069.1"/>
</dbReference>
<feature type="domain" description="RNA polymerase sigma-70 region 2" evidence="5">
    <location>
        <begin position="12"/>
        <end position="78"/>
    </location>
</feature>
<dbReference type="NCBIfam" id="TIGR02937">
    <property type="entry name" value="sigma70-ECF"/>
    <property type="match status" value="1"/>
</dbReference>
<evidence type="ECO:0000256" key="1">
    <source>
        <dbReference type="ARBA" id="ARBA00010641"/>
    </source>
</evidence>
<dbReference type="InterPro" id="IPR013249">
    <property type="entry name" value="RNA_pol_sigma70_r4_t2"/>
</dbReference>
<keyword evidence="2" id="KW-0805">Transcription regulation</keyword>
<evidence type="ECO:0000256" key="3">
    <source>
        <dbReference type="ARBA" id="ARBA00023082"/>
    </source>
</evidence>
<dbReference type="KEGG" id="uru:DSM104443_02081"/>
<dbReference type="InterPro" id="IPR007627">
    <property type="entry name" value="RNA_pol_sigma70_r2"/>
</dbReference>
<dbReference type="SUPFAM" id="SSF88659">
    <property type="entry name" value="Sigma3 and sigma4 domains of RNA polymerase sigma factors"/>
    <property type="match status" value="1"/>
</dbReference>
<dbReference type="InterPro" id="IPR039425">
    <property type="entry name" value="RNA_pol_sigma-70-like"/>
</dbReference>
<organism evidence="7 8">
    <name type="scientific">Usitatibacter rugosus</name>
    <dbReference type="NCBI Taxonomy" id="2732067"/>
    <lineage>
        <taxon>Bacteria</taxon>
        <taxon>Pseudomonadati</taxon>
        <taxon>Pseudomonadota</taxon>
        <taxon>Betaproteobacteria</taxon>
        <taxon>Nitrosomonadales</taxon>
        <taxon>Usitatibacteraceae</taxon>
        <taxon>Usitatibacter</taxon>
    </lineage>
</organism>
<keyword evidence="4" id="KW-0804">Transcription</keyword>
<accession>A0A6M4GUL2</accession>
<dbReference type="GO" id="GO:0003677">
    <property type="term" value="F:DNA binding"/>
    <property type="evidence" value="ECO:0007669"/>
    <property type="project" value="InterPro"/>
</dbReference>
<dbReference type="InterPro" id="IPR013325">
    <property type="entry name" value="RNA_pol_sigma_r2"/>
</dbReference>
<dbReference type="InterPro" id="IPR014284">
    <property type="entry name" value="RNA_pol_sigma-70_dom"/>
</dbReference>
<dbReference type="Pfam" id="PF08281">
    <property type="entry name" value="Sigma70_r4_2"/>
    <property type="match status" value="1"/>
</dbReference>
<dbReference type="GO" id="GO:0006352">
    <property type="term" value="P:DNA-templated transcription initiation"/>
    <property type="evidence" value="ECO:0007669"/>
    <property type="project" value="InterPro"/>
</dbReference>
<dbReference type="SUPFAM" id="SSF88946">
    <property type="entry name" value="Sigma2 domain of RNA polymerase sigma factors"/>
    <property type="match status" value="1"/>
</dbReference>
<dbReference type="Gene3D" id="1.10.10.10">
    <property type="entry name" value="Winged helix-like DNA-binding domain superfamily/Winged helix DNA-binding domain"/>
    <property type="match status" value="1"/>
</dbReference>
<evidence type="ECO:0000313" key="7">
    <source>
        <dbReference type="EMBL" id="QJR11010.1"/>
    </source>
</evidence>